<keyword evidence="2" id="KW-0614">Plasmid</keyword>
<accession>A0ABY7SQ57</accession>
<dbReference type="EMBL" id="CP067137">
    <property type="protein sequence ID" value="WCR09149.1"/>
    <property type="molecule type" value="Genomic_DNA"/>
</dbReference>
<dbReference type="InterPro" id="IPR055214">
    <property type="entry name" value="PTP-NADK"/>
</dbReference>
<dbReference type="InterPro" id="IPR016130">
    <property type="entry name" value="Tyr_Pase_AS"/>
</dbReference>
<geneLocation type="plasmid" evidence="2 3">
    <name>p90204</name>
</geneLocation>
<feature type="domain" description="Tyrosine specific protein phosphatases" evidence="1">
    <location>
        <begin position="104"/>
        <end position="139"/>
    </location>
</feature>
<dbReference type="InterPro" id="IPR000387">
    <property type="entry name" value="Tyr_Pase_dom"/>
</dbReference>
<dbReference type="PROSITE" id="PS00383">
    <property type="entry name" value="TYR_PHOSPHATASE_1"/>
    <property type="match status" value="1"/>
</dbReference>
<dbReference type="Proteomes" id="UP001219349">
    <property type="component" value="Plasmid p90204"/>
</dbReference>
<dbReference type="Pfam" id="PF22741">
    <property type="entry name" value="PTP-NADK"/>
    <property type="match status" value="1"/>
</dbReference>
<dbReference type="PROSITE" id="PS50056">
    <property type="entry name" value="TYR_PHOSPHATASE_2"/>
    <property type="match status" value="1"/>
</dbReference>
<dbReference type="CDD" id="cd14529">
    <property type="entry name" value="TpbA-like"/>
    <property type="match status" value="1"/>
</dbReference>
<reference evidence="2 3" key="1">
    <citation type="submission" date="2021-01" db="EMBL/GenBank/DDBJ databases">
        <title>Biogeographic distribution of Paracoccus.</title>
        <authorList>
            <person name="Hollensteiner J."/>
            <person name="Leineberger J."/>
            <person name="Brinkhoff T."/>
            <person name="Daniel R."/>
        </authorList>
    </citation>
    <scope>NUCLEOTIDE SEQUENCE [LARGE SCALE GENOMIC DNA]</scope>
    <source>
        <strain evidence="2 3">KCTC 22803</strain>
        <plasmid evidence="2 3">p90204</plasmid>
    </source>
</reference>
<protein>
    <submittedName>
        <fullName evidence="2">Dual specificity protein phosphatase family protein</fullName>
    </submittedName>
</protein>
<evidence type="ECO:0000313" key="2">
    <source>
        <dbReference type="EMBL" id="WCR09149.1"/>
    </source>
</evidence>
<name>A0ABY7SQ57_9RHOB</name>
<dbReference type="SUPFAM" id="SSF52799">
    <property type="entry name" value="(Phosphotyrosine protein) phosphatases II"/>
    <property type="match status" value="1"/>
</dbReference>
<dbReference type="Gene3D" id="3.90.190.10">
    <property type="entry name" value="Protein tyrosine phosphatase superfamily"/>
    <property type="match status" value="1"/>
</dbReference>
<sequence>MKRRMKRLALALTVSLGLLISYLGILQISGNFHEVSAGTVYRAAQMDGQALARWKREYGIASVLNLRGENTGADWYETERAVADRLGIAHIDFRMSASRQLDGEQVQRLIAVMKDAPKPMLIHCQAGADRTGLAAALYVAGIDGGDESAAERQLSLRYGHIGLPWISKAWPMNETWERMEAWLGFPDS</sequence>
<gene>
    <name evidence="2" type="ORF">JHX87_18175</name>
</gene>
<organism evidence="2 3">
    <name type="scientific">Paracoccus fistulariae</name>
    <dbReference type="NCBI Taxonomy" id="658446"/>
    <lineage>
        <taxon>Bacteria</taxon>
        <taxon>Pseudomonadati</taxon>
        <taxon>Pseudomonadota</taxon>
        <taxon>Alphaproteobacteria</taxon>
        <taxon>Rhodobacterales</taxon>
        <taxon>Paracoccaceae</taxon>
        <taxon>Paracoccus</taxon>
    </lineage>
</organism>
<evidence type="ECO:0000259" key="1">
    <source>
        <dbReference type="PROSITE" id="PS50056"/>
    </source>
</evidence>
<evidence type="ECO:0000313" key="3">
    <source>
        <dbReference type="Proteomes" id="UP001219349"/>
    </source>
</evidence>
<keyword evidence="3" id="KW-1185">Reference proteome</keyword>
<dbReference type="InterPro" id="IPR029021">
    <property type="entry name" value="Prot-tyrosine_phosphatase-like"/>
</dbReference>
<proteinExistence type="predicted"/>